<keyword evidence="2" id="KW-0560">Oxidoreductase</keyword>
<protein>
    <recommendedName>
        <fullName evidence="3">NmrA-like domain-containing protein</fullName>
    </recommendedName>
</protein>
<dbReference type="SUPFAM" id="SSF51735">
    <property type="entry name" value="NAD(P)-binding Rossmann-fold domains"/>
    <property type="match status" value="1"/>
</dbReference>
<dbReference type="InterPro" id="IPR008030">
    <property type="entry name" value="NmrA-like"/>
</dbReference>
<keyword evidence="1" id="KW-0521">NADP</keyword>
<dbReference type="InterPro" id="IPR045312">
    <property type="entry name" value="PCBER-like"/>
</dbReference>
<evidence type="ECO:0000313" key="4">
    <source>
        <dbReference type="EMBL" id="KLU91602.1"/>
    </source>
</evidence>
<reference evidence="5" key="5">
    <citation type="submission" date="2015-06" db="UniProtKB">
        <authorList>
            <consortium name="EnsemblFungi"/>
        </authorList>
    </citation>
    <scope>IDENTIFICATION</scope>
    <source>
        <strain evidence="5">ATCC 64411</strain>
    </source>
</reference>
<dbReference type="EMBL" id="ADBL01002599">
    <property type="status" value="NOT_ANNOTATED_CDS"/>
    <property type="molecule type" value="Genomic_DNA"/>
</dbReference>
<reference evidence="6" key="1">
    <citation type="submission" date="2010-05" db="EMBL/GenBank/DDBJ databases">
        <title>The genome sequence of Magnaporthe poae strain ATCC 64411.</title>
        <authorList>
            <person name="Ma L.-J."/>
            <person name="Dead R."/>
            <person name="Young S."/>
            <person name="Zeng Q."/>
            <person name="Koehrsen M."/>
            <person name="Alvarado L."/>
            <person name="Berlin A."/>
            <person name="Chapman S.B."/>
            <person name="Chen Z."/>
            <person name="Freedman E."/>
            <person name="Gellesch M."/>
            <person name="Goldberg J."/>
            <person name="Griggs A."/>
            <person name="Gujja S."/>
            <person name="Heilman E.R."/>
            <person name="Heiman D."/>
            <person name="Hepburn T."/>
            <person name="Howarth C."/>
            <person name="Jen D."/>
            <person name="Larson L."/>
            <person name="Mehta T."/>
            <person name="Neiman D."/>
            <person name="Pearson M."/>
            <person name="Roberts A."/>
            <person name="Saif S."/>
            <person name="Shea T."/>
            <person name="Shenoy N."/>
            <person name="Sisk P."/>
            <person name="Stolte C."/>
            <person name="Sykes S."/>
            <person name="Walk T."/>
            <person name="White J."/>
            <person name="Yandava C."/>
            <person name="Haas B."/>
            <person name="Nusbaum C."/>
            <person name="Birren B."/>
        </authorList>
    </citation>
    <scope>NUCLEOTIDE SEQUENCE [LARGE SCALE GENOMIC DNA]</scope>
    <source>
        <strain evidence="6">ATCC 64411 / 73-15</strain>
    </source>
</reference>
<dbReference type="GO" id="GO:0016491">
    <property type="term" value="F:oxidoreductase activity"/>
    <property type="evidence" value="ECO:0007669"/>
    <property type="project" value="UniProtKB-KW"/>
</dbReference>
<evidence type="ECO:0000259" key="3">
    <source>
        <dbReference type="Pfam" id="PF05368"/>
    </source>
</evidence>
<dbReference type="eggNOG" id="ENOG502SJZR">
    <property type="taxonomic scope" value="Eukaryota"/>
</dbReference>
<reference evidence="4" key="3">
    <citation type="submission" date="2011-03" db="EMBL/GenBank/DDBJ databases">
        <title>Annotation of Magnaporthe poae ATCC 64411.</title>
        <authorList>
            <person name="Ma L.-J."/>
            <person name="Dead R."/>
            <person name="Young S.K."/>
            <person name="Zeng Q."/>
            <person name="Gargeya S."/>
            <person name="Fitzgerald M."/>
            <person name="Haas B."/>
            <person name="Abouelleil A."/>
            <person name="Alvarado L."/>
            <person name="Arachchi H.M."/>
            <person name="Berlin A."/>
            <person name="Brown A."/>
            <person name="Chapman S.B."/>
            <person name="Chen Z."/>
            <person name="Dunbar C."/>
            <person name="Freedman E."/>
            <person name="Gearin G."/>
            <person name="Gellesch M."/>
            <person name="Goldberg J."/>
            <person name="Griggs A."/>
            <person name="Gujja S."/>
            <person name="Heiman D."/>
            <person name="Howarth C."/>
            <person name="Larson L."/>
            <person name="Lui A."/>
            <person name="MacDonald P.J.P."/>
            <person name="Mehta T."/>
            <person name="Montmayeur A."/>
            <person name="Murphy C."/>
            <person name="Neiman D."/>
            <person name="Pearson M."/>
            <person name="Priest M."/>
            <person name="Roberts A."/>
            <person name="Saif S."/>
            <person name="Shea T."/>
            <person name="Shenoy N."/>
            <person name="Sisk P."/>
            <person name="Stolte C."/>
            <person name="Sykes S."/>
            <person name="Yandava C."/>
            <person name="Wortman J."/>
            <person name="Nusbaum C."/>
            <person name="Birren B."/>
        </authorList>
    </citation>
    <scope>NUCLEOTIDE SEQUENCE</scope>
    <source>
        <strain evidence="4">ATCC 64411</strain>
    </source>
</reference>
<evidence type="ECO:0000256" key="1">
    <source>
        <dbReference type="ARBA" id="ARBA00022857"/>
    </source>
</evidence>
<dbReference type="VEuPathDB" id="FungiDB:MAPG_10120"/>
<dbReference type="PANTHER" id="PTHR47706">
    <property type="entry name" value="NMRA-LIKE FAMILY PROTEIN"/>
    <property type="match status" value="1"/>
</dbReference>
<dbReference type="OMA" id="VPCEFGS"/>
<feature type="domain" description="NmrA-like" evidence="3">
    <location>
        <begin position="11"/>
        <end position="144"/>
    </location>
</feature>
<accession>A0A0C4EBR5</accession>
<dbReference type="PANTHER" id="PTHR47706:SF7">
    <property type="entry name" value="CIPA-LIKE, PUTATIVE (AFU_ORTHOLOGUE AFUA_1G01630)-RELATED"/>
    <property type="match status" value="1"/>
</dbReference>
<evidence type="ECO:0000256" key="2">
    <source>
        <dbReference type="ARBA" id="ARBA00023002"/>
    </source>
</evidence>
<dbReference type="Pfam" id="PF05368">
    <property type="entry name" value="NmrA"/>
    <property type="match status" value="1"/>
</dbReference>
<proteinExistence type="predicted"/>
<dbReference type="CDD" id="cd05259">
    <property type="entry name" value="PCBER_SDR_a"/>
    <property type="match status" value="1"/>
</dbReference>
<keyword evidence="6" id="KW-1185">Reference proteome</keyword>
<dbReference type="Gene3D" id="3.40.50.720">
    <property type="entry name" value="NAD(P)-binding Rossmann-like Domain"/>
    <property type="match status" value="1"/>
</dbReference>
<dbReference type="OrthoDB" id="419598at2759"/>
<name>A0A0C4EBR5_MAGP6</name>
<reference evidence="4" key="2">
    <citation type="submission" date="2010-05" db="EMBL/GenBank/DDBJ databases">
        <title>The Genome Sequence of Magnaporthe poae strain ATCC 64411.</title>
        <authorList>
            <consortium name="The Broad Institute Genome Sequencing Platform"/>
            <consortium name="Broad Institute Genome Sequencing Center for Infectious Disease"/>
            <person name="Ma L.-J."/>
            <person name="Dead R."/>
            <person name="Young S."/>
            <person name="Zeng Q."/>
            <person name="Koehrsen M."/>
            <person name="Alvarado L."/>
            <person name="Berlin A."/>
            <person name="Chapman S.B."/>
            <person name="Chen Z."/>
            <person name="Freedman E."/>
            <person name="Gellesch M."/>
            <person name="Goldberg J."/>
            <person name="Griggs A."/>
            <person name="Gujja S."/>
            <person name="Heilman E.R."/>
            <person name="Heiman D."/>
            <person name="Hepburn T."/>
            <person name="Howarth C."/>
            <person name="Jen D."/>
            <person name="Larson L."/>
            <person name="Mehta T."/>
            <person name="Neiman D."/>
            <person name="Pearson M."/>
            <person name="Roberts A."/>
            <person name="Saif S."/>
            <person name="Shea T."/>
            <person name="Shenoy N."/>
            <person name="Sisk P."/>
            <person name="Stolte C."/>
            <person name="Sykes S."/>
            <person name="Walk T."/>
            <person name="White J."/>
            <person name="Yandava C."/>
            <person name="Haas B."/>
            <person name="Nusbaum C."/>
            <person name="Birren B."/>
        </authorList>
    </citation>
    <scope>NUCLEOTIDE SEQUENCE</scope>
    <source>
        <strain evidence="4">ATCC 64411</strain>
    </source>
</reference>
<organism evidence="5 6">
    <name type="scientific">Magnaporthiopsis poae (strain ATCC 64411 / 73-15)</name>
    <name type="common">Kentucky bluegrass fungus</name>
    <name type="synonym">Magnaporthe poae</name>
    <dbReference type="NCBI Taxonomy" id="644358"/>
    <lineage>
        <taxon>Eukaryota</taxon>
        <taxon>Fungi</taxon>
        <taxon>Dikarya</taxon>
        <taxon>Ascomycota</taxon>
        <taxon>Pezizomycotina</taxon>
        <taxon>Sordariomycetes</taxon>
        <taxon>Sordariomycetidae</taxon>
        <taxon>Magnaporthales</taxon>
        <taxon>Magnaporthaceae</taxon>
        <taxon>Magnaporthiopsis</taxon>
    </lineage>
</organism>
<dbReference type="Proteomes" id="UP000011715">
    <property type="component" value="Unassembled WGS sequence"/>
</dbReference>
<gene>
    <name evidence="4" type="ORF">MAPG_10120</name>
</gene>
<dbReference type="AlphaFoldDB" id="A0A0C4EBR5"/>
<dbReference type="EMBL" id="GL876977">
    <property type="protein sequence ID" value="KLU91602.1"/>
    <property type="molecule type" value="Genomic_DNA"/>
</dbReference>
<evidence type="ECO:0000313" key="6">
    <source>
        <dbReference type="Proteomes" id="UP000011715"/>
    </source>
</evidence>
<dbReference type="EnsemblFungi" id="MAPG_10120T0">
    <property type="protein sequence ID" value="MAPG_10120T0"/>
    <property type="gene ID" value="MAPG_10120"/>
</dbReference>
<dbReference type="InterPro" id="IPR051609">
    <property type="entry name" value="NmrA/Isoflavone_reductase-like"/>
</dbReference>
<evidence type="ECO:0000313" key="5">
    <source>
        <dbReference type="EnsemblFungi" id="MAPG_10120T0"/>
    </source>
</evidence>
<dbReference type="InterPro" id="IPR036291">
    <property type="entry name" value="NAD(P)-bd_dom_sf"/>
</dbReference>
<reference evidence="5" key="4">
    <citation type="journal article" date="2015" name="G3 (Bethesda)">
        <title>Genome sequences of three phytopathogenic species of the Magnaporthaceae family of fungi.</title>
        <authorList>
            <person name="Okagaki L.H."/>
            <person name="Nunes C.C."/>
            <person name="Sailsbery J."/>
            <person name="Clay B."/>
            <person name="Brown D."/>
            <person name="John T."/>
            <person name="Oh Y."/>
            <person name="Young N."/>
            <person name="Fitzgerald M."/>
            <person name="Haas B.J."/>
            <person name="Zeng Q."/>
            <person name="Young S."/>
            <person name="Adiconis X."/>
            <person name="Fan L."/>
            <person name="Levin J.Z."/>
            <person name="Mitchell T.K."/>
            <person name="Okubara P.A."/>
            <person name="Farman M.L."/>
            <person name="Kohn L.M."/>
            <person name="Birren B."/>
            <person name="Ma L.-J."/>
            <person name="Dean R.A."/>
        </authorList>
    </citation>
    <scope>NUCLEOTIDE SEQUENCE</scope>
    <source>
        <strain evidence="5">ATCC 64411 / 73-15</strain>
    </source>
</reference>
<dbReference type="STRING" id="644358.A0A0C4EBR5"/>
<sequence>MTATAYPKQGRKIAIVGASGNVGTPTVAALLSEGIHTVTVLTRPDSSTTFPPDVARVERGSYSDPEFLAGALAGQDVLVLLLGFMAMDAQEPLIRAAARAGVKVVLPTEFGSDMEPTRLLEQTPMLQGKKQPRDLIESLGMTWIAVVTNPWLEYNMGPIGWGIDVKKRTARLIDGGDAKFITTTIGTVGRATAGLLSLPDTELGKFRNAPFYTRSFRTSQRELLASVWRATSTTEADWSVEVVDGARECSEAAGLRTGGMAGMMRKFFALHLRDGFGADYDAKVGGNMELVGAVETETLDDAVRRAVRQAKGH</sequence>